<dbReference type="GO" id="GO:0004356">
    <property type="term" value="F:glutamine synthetase activity"/>
    <property type="evidence" value="ECO:0007669"/>
    <property type="project" value="InterPro"/>
</dbReference>
<dbReference type="RefSeq" id="WP_046220806.1">
    <property type="nucleotide sequence ID" value="NZ_JWYV01000009.1"/>
</dbReference>
<dbReference type="SMART" id="SM01230">
    <property type="entry name" value="Gln-synt_C"/>
    <property type="match status" value="1"/>
</dbReference>
<organism evidence="7 8">
    <name type="scientific">Photobacterium halotolerans</name>
    <dbReference type="NCBI Taxonomy" id="265726"/>
    <lineage>
        <taxon>Bacteria</taxon>
        <taxon>Pseudomonadati</taxon>
        <taxon>Pseudomonadota</taxon>
        <taxon>Gammaproteobacteria</taxon>
        <taxon>Vibrionales</taxon>
        <taxon>Vibrionaceae</taxon>
        <taxon>Photobacterium</taxon>
    </lineage>
</organism>
<dbReference type="PROSITE" id="PS00181">
    <property type="entry name" value="GLNA_ATP"/>
    <property type="match status" value="1"/>
</dbReference>
<keyword evidence="3" id="KW-0460">Magnesium</keyword>
<accession>A0A0F5VDL9</accession>
<evidence type="ECO:0000256" key="1">
    <source>
        <dbReference type="ARBA" id="ARBA00001946"/>
    </source>
</evidence>
<evidence type="ECO:0000313" key="8">
    <source>
        <dbReference type="Proteomes" id="UP000033633"/>
    </source>
</evidence>
<evidence type="ECO:0000256" key="2">
    <source>
        <dbReference type="ARBA" id="ARBA00022598"/>
    </source>
</evidence>
<dbReference type="Pfam" id="PF00120">
    <property type="entry name" value="Gln-synt_C"/>
    <property type="match status" value="1"/>
</dbReference>
<sequence>MNGFKEEVKNFKQQWPEIRFVDLLFTDINATPRGKRIPVEAVEKIEKGVYLPLSTISLSIEGNVVEEAGLGEALGEPDHICYPVPGTLTTTFNPEVGQVMLTMMDESGSQPTDLCIRSVLVNLLEQLHQREQFPVVAIELEFYLLDKNRGTHGAIQPPLNPIHHDREYRSDVYNVENLDDYSEFLRDLNDAAVAQGLNTSGALSESAPGQFEINFNHQQDVVNACDQVILAKRLIRQVAQAHDFDVTFMAKPYADEAGNGKHMHLSVVDKDGRNLFSDQEGEASPFYYQTLAAMLAMMPDSMALLCPNVNSYRRFSASMYTPTHANWGENHRGVALRIPMSDSHNRRIEHRIAGADVNPYVLASVILAGLLASERFTFEQCPPQLADNAVELPLRMPDALIKLASSELMSMYLPQSFISLYLACKQRELADFEKAVTPLEIEWMLHSA</sequence>
<comment type="similarity">
    <text evidence="4 5">Belongs to the glutamine synthetase family.</text>
</comment>
<keyword evidence="2" id="KW-0436">Ligase</keyword>
<dbReference type="InterPro" id="IPR036651">
    <property type="entry name" value="Gln_synt_N_sf"/>
</dbReference>
<dbReference type="InterPro" id="IPR008146">
    <property type="entry name" value="Gln_synth_cat_dom"/>
</dbReference>
<dbReference type="GO" id="GO:0006542">
    <property type="term" value="P:glutamine biosynthetic process"/>
    <property type="evidence" value="ECO:0007669"/>
    <property type="project" value="InterPro"/>
</dbReference>
<reference evidence="7 8" key="1">
    <citation type="submission" date="2014-12" db="EMBL/GenBank/DDBJ databases">
        <title>Mercury Reductase activity and rhizosphere competence traits in the genome of root associated Photobacterium halotolerans MELD1.</title>
        <authorList>
            <person name="Mathew D.C."/>
            <person name="Huang C.-C."/>
        </authorList>
    </citation>
    <scope>NUCLEOTIDE SEQUENCE [LARGE SCALE GENOMIC DNA]</scope>
    <source>
        <strain evidence="7 8">MELD1</strain>
    </source>
</reference>
<evidence type="ECO:0000256" key="4">
    <source>
        <dbReference type="PROSITE-ProRule" id="PRU01331"/>
    </source>
</evidence>
<name>A0A0F5VDL9_9GAMM</name>
<dbReference type="Gene3D" id="3.30.590.10">
    <property type="entry name" value="Glutamine synthetase/guanido kinase, catalytic domain"/>
    <property type="match status" value="1"/>
</dbReference>
<dbReference type="PROSITE" id="PS51987">
    <property type="entry name" value="GS_CATALYTIC"/>
    <property type="match status" value="1"/>
</dbReference>
<comment type="cofactor">
    <cofactor evidence="1">
        <name>Mg(2+)</name>
        <dbReference type="ChEBI" id="CHEBI:18420"/>
    </cofactor>
</comment>
<evidence type="ECO:0000256" key="5">
    <source>
        <dbReference type="RuleBase" id="RU000384"/>
    </source>
</evidence>
<dbReference type="OrthoDB" id="9789509at2"/>
<dbReference type="SUPFAM" id="SSF54368">
    <property type="entry name" value="Glutamine synthetase, N-terminal domain"/>
    <property type="match status" value="1"/>
</dbReference>
<gene>
    <name evidence="7" type="ORF">KY46_11605</name>
</gene>
<dbReference type="EMBL" id="JWYV01000009">
    <property type="protein sequence ID" value="KKC99574.1"/>
    <property type="molecule type" value="Genomic_DNA"/>
</dbReference>
<keyword evidence="8" id="KW-1185">Reference proteome</keyword>
<dbReference type="InterPro" id="IPR027303">
    <property type="entry name" value="Gln_synth_gly_rich_site"/>
</dbReference>
<protein>
    <submittedName>
        <fullName evidence="7">Gamma-glutamylputrescine synthetase</fullName>
    </submittedName>
</protein>
<dbReference type="PANTHER" id="PTHR43785">
    <property type="entry name" value="GAMMA-GLUTAMYLPUTRESCINE SYNTHETASE"/>
    <property type="match status" value="1"/>
</dbReference>
<evidence type="ECO:0000313" key="7">
    <source>
        <dbReference type="EMBL" id="KKC99574.1"/>
    </source>
</evidence>
<dbReference type="STRING" id="265726.KY46_11605"/>
<dbReference type="AlphaFoldDB" id="A0A0F5VDL9"/>
<dbReference type="Proteomes" id="UP000033633">
    <property type="component" value="Unassembled WGS sequence"/>
</dbReference>
<evidence type="ECO:0000256" key="3">
    <source>
        <dbReference type="ARBA" id="ARBA00022842"/>
    </source>
</evidence>
<dbReference type="PANTHER" id="PTHR43785:SF12">
    <property type="entry name" value="TYPE-1 GLUTAMINE SYNTHETASE 2"/>
    <property type="match status" value="1"/>
</dbReference>
<dbReference type="PATRIC" id="fig|265726.11.peg.4481"/>
<proteinExistence type="inferred from homology"/>
<dbReference type="InterPro" id="IPR014746">
    <property type="entry name" value="Gln_synth/guanido_kin_cat_dom"/>
</dbReference>
<evidence type="ECO:0000259" key="6">
    <source>
        <dbReference type="PROSITE" id="PS51987"/>
    </source>
</evidence>
<comment type="caution">
    <text evidence="7">The sequence shown here is derived from an EMBL/GenBank/DDBJ whole genome shotgun (WGS) entry which is preliminary data.</text>
</comment>
<dbReference type="GO" id="GO:0006598">
    <property type="term" value="P:polyamine catabolic process"/>
    <property type="evidence" value="ECO:0007669"/>
    <property type="project" value="TreeGrafter"/>
</dbReference>
<dbReference type="SUPFAM" id="SSF55931">
    <property type="entry name" value="Glutamine synthetase/guanido kinase"/>
    <property type="match status" value="1"/>
</dbReference>
<dbReference type="Gene3D" id="3.10.20.70">
    <property type="entry name" value="Glutamine synthetase, N-terminal domain"/>
    <property type="match status" value="1"/>
</dbReference>
<feature type="domain" description="GS catalytic" evidence="6">
    <location>
        <begin position="116"/>
        <end position="448"/>
    </location>
</feature>